<dbReference type="GO" id="GO:0016715">
    <property type="term" value="F:oxidoreductase activity, acting on paired donors, with incorporation or reduction of molecular oxygen, reduced ascorbate as one donor, and incorporation of one atom of oxygen"/>
    <property type="evidence" value="ECO:0007669"/>
    <property type="project" value="InterPro"/>
</dbReference>
<dbReference type="Proteomes" id="UP000663879">
    <property type="component" value="Unassembled WGS sequence"/>
</dbReference>
<organism evidence="3 4">
    <name type="scientific">Brachionus calyciflorus</name>
    <dbReference type="NCBI Taxonomy" id="104777"/>
    <lineage>
        <taxon>Eukaryota</taxon>
        <taxon>Metazoa</taxon>
        <taxon>Spiralia</taxon>
        <taxon>Gnathifera</taxon>
        <taxon>Rotifera</taxon>
        <taxon>Eurotatoria</taxon>
        <taxon>Monogononta</taxon>
        <taxon>Pseudotrocha</taxon>
        <taxon>Ploima</taxon>
        <taxon>Brachionidae</taxon>
        <taxon>Brachionus</taxon>
    </lineage>
</organism>
<evidence type="ECO:0000259" key="2">
    <source>
        <dbReference type="Pfam" id="PF03712"/>
    </source>
</evidence>
<evidence type="ECO:0000256" key="1">
    <source>
        <dbReference type="ARBA" id="ARBA00023157"/>
    </source>
</evidence>
<dbReference type="EMBL" id="CAJNOC010012629">
    <property type="protein sequence ID" value="CAF1154565.1"/>
    <property type="molecule type" value="Genomic_DNA"/>
</dbReference>
<dbReference type="SUPFAM" id="SSF49742">
    <property type="entry name" value="PHM/PNGase F"/>
    <property type="match status" value="1"/>
</dbReference>
<accession>A0A814SYP4</accession>
<evidence type="ECO:0000313" key="3">
    <source>
        <dbReference type="EMBL" id="CAF1154565.1"/>
    </source>
</evidence>
<gene>
    <name evidence="3" type="ORF">OXX778_LOCUS23416</name>
</gene>
<feature type="non-terminal residue" evidence="3">
    <location>
        <position position="1"/>
    </location>
</feature>
<keyword evidence="4" id="KW-1185">Reference proteome</keyword>
<dbReference type="InterPro" id="IPR014784">
    <property type="entry name" value="Cu2_ascorb_mOase-like_C"/>
</dbReference>
<dbReference type="Pfam" id="PF03712">
    <property type="entry name" value="Cu2_monoox_C"/>
    <property type="match status" value="1"/>
</dbReference>
<feature type="domain" description="Copper type II ascorbate-dependent monooxygenase C-terminal" evidence="2">
    <location>
        <begin position="10"/>
        <end position="47"/>
    </location>
</feature>
<dbReference type="OrthoDB" id="10003276at2759"/>
<reference evidence="3" key="1">
    <citation type="submission" date="2021-02" db="EMBL/GenBank/DDBJ databases">
        <authorList>
            <person name="Nowell W R."/>
        </authorList>
    </citation>
    <scope>NUCLEOTIDE SEQUENCE</scope>
    <source>
        <strain evidence="3">Ploen Becks lab</strain>
    </source>
</reference>
<dbReference type="InterPro" id="IPR024548">
    <property type="entry name" value="Cu2_monoox_C"/>
</dbReference>
<name>A0A814SYP4_9BILA</name>
<protein>
    <recommendedName>
        <fullName evidence="2">Copper type II ascorbate-dependent monooxygenase C-terminal domain-containing protein</fullName>
    </recommendedName>
</protein>
<keyword evidence="1" id="KW-1015">Disulfide bond</keyword>
<comment type="caution">
    <text evidence="3">The sequence shown here is derived from an EMBL/GenBank/DDBJ whole genome shotgun (WGS) entry which is preliminary data.</text>
</comment>
<dbReference type="AlphaFoldDB" id="A0A814SYP4"/>
<evidence type="ECO:0000313" key="4">
    <source>
        <dbReference type="Proteomes" id="UP000663879"/>
    </source>
</evidence>
<dbReference type="Gene3D" id="2.60.120.230">
    <property type="match status" value="1"/>
</dbReference>
<dbReference type="InterPro" id="IPR008977">
    <property type="entry name" value="PHM/PNGase_F_dom_sf"/>
</dbReference>
<sequence>MKNVVLNFNLKGGYETQDEMCGVFIYYYPKIKFLGCASTIPNKEIANFYNKLIEDSIIPALEVELDSTNLRNNTKILVDHLTTKVKSSKELSERYKNYGK</sequence>
<proteinExistence type="predicted"/>